<protein>
    <submittedName>
        <fullName evidence="1">Type II-A CRISPR-associated protein Csn2</fullName>
    </submittedName>
</protein>
<dbReference type="Pfam" id="PF09711">
    <property type="entry name" value="Cas_Csn2"/>
    <property type="match status" value="1"/>
</dbReference>
<evidence type="ECO:0000313" key="2">
    <source>
        <dbReference type="Proteomes" id="UP001597251"/>
    </source>
</evidence>
<dbReference type="NCBIfam" id="TIGR01866">
    <property type="entry name" value="cas_Csn2"/>
    <property type="match status" value="1"/>
</dbReference>
<dbReference type="InterPro" id="IPR010146">
    <property type="entry name" value="CRISPR-assoc_prot_Csn2-typ"/>
</dbReference>
<proteinExistence type="predicted"/>
<gene>
    <name evidence="1" type="primary">csn2</name>
    <name evidence="1" type="ORF">ACFQ42_11030</name>
</gene>
<sequence length="235" mass="27363">MSNETITIFPYTPFNINSGITFLNFQSNDEFSKLIFQLNSLKNGETFLDDIDQYVHFYTDPDDKLKASLSKVALIGELTSYNINSISNIKLVLKKMISDSIIYKNKSDQINQNLNDLIMNMVSGYDEIFDFELAPGLEKLVKSKNLKMDTSNWQNYYDKLQSVIEFYVDFSSKEMLIFHGLERLLNINQLNELNDYLKANKISVVSIESYPMVIKNDKINFRIYSIDEDHVRFDT</sequence>
<name>A0ABW4BVL9_9LACO</name>
<keyword evidence="2" id="KW-1185">Reference proteome</keyword>
<dbReference type="Proteomes" id="UP001597251">
    <property type="component" value="Unassembled WGS sequence"/>
</dbReference>
<dbReference type="RefSeq" id="WP_125675464.1">
    <property type="nucleotide sequence ID" value="NZ_JBHTOI010000049.1"/>
</dbReference>
<evidence type="ECO:0000313" key="1">
    <source>
        <dbReference type="EMBL" id="MFD1419276.1"/>
    </source>
</evidence>
<organism evidence="1 2">
    <name type="scientific">Companilactobacillus keshanensis</name>
    <dbReference type="NCBI Taxonomy" id="2486003"/>
    <lineage>
        <taxon>Bacteria</taxon>
        <taxon>Bacillati</taxon>
        <taxon>Bacillota</taxon>
        <taxon>Bacilli</taxon>
        <taxon>Lactobacillales</taxon>
        <taxon>Lactobacillaceae</taxon>
        <taxon>Companilactobacillus</taxon>
    </lineage>
</organism>
<comment type="caution">
    <text evidence="1">The sequence shown here is derived from an EMBL/GenBank/DDBJ whole genome shotgun (WGS) entry which is preliminary data.</text>
</comment>
<dbReference type="InterPro" id="IPR038600">
    <property type="entry name" value="Csn2_sf"/>
</dbReference>
<reference evidence="2" key="1">
    <citation type="journal article" date="2019" name="Int. J. Syst. Evol. Microbiol.">
        <title>The Global Catalogue of Microorganisms (GCM) 10K type strain sequencing project: providing services to taxonomists for standard genome sequencing and annotation.</title>
        <authorList>
            <consortium name="The Broad Institute Genomics Platform"/>
            <consortium name="The Broad Institute Genome Sequencing Center for Infectious Disease"/>
            <person name="Wu L."/>
            <person name="Ma J."/>
        </authorList>
    </citation>
    <scope>NUCLEOTIDE SEQUENCE [LARGE SCALE GENOMIC DNA]</scope>
    <source>
        <strain evidence="2">CCM 8936</strain>
    </source>
</reference>
<dbReference type="Gene3D" id="3.40.50.11940">
    <property type="match status" value="1"/>
</dbReference>
<dbReference type="EMBL" id="JBHTOI010000049">
    <property type="protein sequence ID" value="MFD1419276.1"/>
    <property type="molecule type" value="Genomic_DNA"/>
</dbReference>
<accession>A0ABW4BVL9</accession>